<sequence>MALKYRIVLKRDMSKGAAADAKLFYGQVRSIEKTDFKKLCELVSGYCTAKKGEVELVVDGLINIMKNELESGNIVQMGAFGNFRMLAGSRGSATLRNFDPSMFKKGRIVFTPGAILQTIISKPSFMKLEPFEDPDENPNGGVERPGIL</sequence>
<protein>
    <recommendedName>
        <fullName evidence="2">HU domain-containing protein</fullName>
    </recommendedName>
</protein>
<gene>
    <name evidence="4" type="ORF">DWU89_06230</name>
    <name evidence="3" type="ORF">H8784_06080</name>
</gene>
<keyword evidence="6" id="KW-1185">Reference proteome</keyword>
<dbReference type="InterPro" id="IPR010992">
    <property type="entry name" value="IHF-like_DNA-bd_dom_sf"/>
</dbReference>
<dbReference type="Pfam" id="PF18291">
    <property type="entry name" value="HU-HIG"/>
    <property type="match status" value="1"/>
</dbReference>
<evidence type="ECO:0000313" key="3">
    <source>
        <dbReference type="EMBL" id="MBC8601287.1"/>
    </source>
</evidence>
<evidence type="ECO:0000313" key="4">
    <source>
        <dbReference type="EMBL" id="RDU49968.1"/>
    </source>
</evidence>
<evidence type="ECO:0000313" key="5">
    <source>
        <dbReference type="Proteomes" id="UP000256321"/>
    </source>
</evidence>
<reference evidence="4 5" key="1">
    <citation type="submission" date="2018-07" db="EMBL/GenBank/DDBJ databases">
        <title>Parabacteroides acidifaciens nov. sp., isolated from human feces.</title>
        <authorList>
            <person name="Wang Y.J."/>
        </authorList>
    </citation>
    <scope>NUCLEOTIDE SEQUENCE [LARGE SCALE GENOMIC DNA]</scope>
    <source>
        <strain evidence="4 5">426-9</strain>
    </source>
</reference>
<dbReference type="InterPro" id="IPR005902">
    <property type="entry name" value="HU_DNA-bd_put"/>
</dbReference>
<dbReference type="EMBL" id="JACRTI010000010">
    <property type="protein sequence ID" value="MBC8601287.1"/>
    <property type="molecule type" value="Genomic_DNA"/>
</dbReference>
<dbReference type="NCBIfam" id="TIGR01201">
    <property type="entry name" value="HU_rel"/>
    <property type="match status" value="1"/>
</dbReference>
<evidence type="ECO:0000256" key="1">
    <source>
        <dbReference type="ARBA" id="ARBA00023125"/>
    </source>
</evidence>
<accession>A0A3D8HGA4</accession>
<dbReference type="RefSeq" id="WP_115498773.1">
    <property type="nucleotide sequence ID" value="NZ_JACRTI010000010.1"/>
</dbReference>
<feature type="domain" description="HU" evidence="2">
    <location>
        <begin position="1"/>
        <end position="126"/>
    </location>
</feature>
<dbReference type="InterPro" id="IPR041607">
    <property type="entry name" value="HU-HIG"/>
</dbReference>
<dbReference type="Proteomes" id="UP000629596">
    <property type="component" value="Unassembled WGS sequence"/>
</dbReference>
<dbReference type="AlphaFoldDB" id="A0A3D8HGA4"/>
<evidence type="ECO:0000259" key="2">
    <source>
        <dbReference type="Pfam" id="PF18291"/>
    </source>
</evidence>
<dbReference type="Proteomes" id="UP000256321">
    <property type="component" value="Unassembled WGS sequence"/>
</dbReference>
<dbReference type="GO" id="GO:0003677">
    <property type="term" value="F:DNA binding"/>
    <property type="evidence" value="ECO:0007669"/>
    <property type="project" value="UniProtKB-KW"/>
</dbReference>
<proteinExistence type="predicted"/>
<reference evidence="3 6" key="2">
    <citation type="submission" date="2020-08" db="EMBL/GenBank/DDBJ databases">
        <title>Genome public.</title>
        <authorList>
            <person name="Liu C."/>
            <person name="Sun Q."/>
        </authorList>
    </citation>
    <scope>NUCLEOTIDE SEQUENCE [LARGE SCALE GENOMIC DNA]</scope>
    <source>
        <strain evidence="3 6">426_9</strain>
    </source>
</reference>
<organism evidence="4 5">
    <name type="scientific">Parabacteroides acidifaciens</name>
    <dbReference type="NCBI Taxonomy" id="2290935"/>
    <lineage>
        <taxon>Bacteria</taxon>
        <taxon>Pseudomonadati</taxon>
        <taxon>Bacteroidota</taxon>
        <taxon>Bacteroidia</taxon>
        <taxon>Bacteroidales</taxon>
        <taxon>Tannerellaceae</taxon>
        <taxon>Parabacteroides</taxon>
    </lineage>
</organism>
<dbReference type="SUPFAM" id="SSF47729">
    <property type="entry name" value="IHF-like DNA-binding proteins"/>
    <property type="match status" value="1"/>
</dbReference>
<dbReference type="EMBL" id="QREV01000010">
    <property type="protein sequence ID" value="RDU49968.1"/>
    <property type="molecule type" value="Genomic_DNA"/>
</dbReference>
<comment type="caution">
    <text evidence="4">The sequence shown here is derived from an EMBL/GenBank/DDBJ whole genome shotgun (WGS) entry which is preliminary data.</text>
</comment>
<keyword evidence="1" id="KW-0238">DNA-binding</keyword>
<name>A0A3D8HGA4_9BACT</name>
<evidence type="ECO:0000313" key="6">
    <source>
        <dbReference type="Proteomes" id="UP000629596"/>
    </source>
</evidence>